<dbReference type="EMBL" id="CP000939">
    <property type="protein sequence ID" value="ACA46619.1"/>
    <property type="molecule type" value="Genomic_DNA"/>
</dbReference>
<sequence>MKDNKDIDSIGLHFDEKVQKYFINNNEGESPDYGGSSFFILFTIRV</sequence>
<dbReference type="HOGENOM" id="CLU_3214282_0_0_9"/>
<evidence type="ECO:0000313" key="1">
    <source>
        <dbReference type="EMBL" id="ACA46619.1"/>
    </source>
</evidence>
<dbReference type="Proteomes" id="UP000008541">
    <property type="component" value="Chromosome"/>
</dbReference>
<protein>
    <submittedName>
        <fullName evidence="1">Uncharacterized protein</fullName>
    </submittedName>
</protein>
<dbReference type="AlphaFoldDB" id="B1IEP5"/>
<dbReference type="KEGG" id="cbb:CLD_0052"/>
<proteinExistence type="predicted"/>
<reference evidence="1 2" key="1">
    <citation type="journal article" date="2007" name="PLoS ONE">
        <title>Analysis of the neurotoxin complex genes in Clostridium botulinum A1-A4 and B1 strains: BoNT/A3, /Ba4 and /B1 clusters are located within plasmids.</title>
        <authorList>
            <person name="Smith T.J."/>
            <person name="Hill K.K."/>
            <person name="Foley B.T."/>
            <person name="Detter J.C."/>
            <person name="Munk A.C."/>
            <person name="Bruce D.C."/>
            <person name="Doggett N.A."/>
            <person name="Smith L.A."/>
            <person name="Marks J.D."/>
            <person name="Xie G."/>
            <person name="Brettin T.S."/>
        </authorList>
    </citation>
    <scope>NUCLEOTIDE SEQUENCE [LARGE SCALE GENOMIC DNA]</scope>
    <source>
        <strain evidence="2">Okra / Type B1</strain>
    </source>
</reference>
<gene>
    <name evidence="1" type="ordered locus">CLD_0052</name>
</gene>
<accession>B1IEP5</accession>
<name>B1IEP5_CLOBK</name>
<organism evidence="1 2">
    <name type="scientific">Clostridium botulinum (strain Okra / Type B1)</name>
    <dbReference type="NCBI Taxonomy" id="498213"/>
    <lineage>
        <taxon>Bacteria</taxon>
        <taxon>Bacillati</taxon>
        <taxon>Bacillota</taxon>
        <taxon>Clostridia</taxon>
        <taxon>Eubacteriales</taxon>
        <taxon>Clostridiaceae</taxon>
        <taxon>Clostridium</taxon>
    </lineage>
</organism>
<evidence type="ECO:0000313" key="2">
    <source>
        <dbReference type="Proteomes" id="UP000008541"/>
    </source>
</evidence>